<dbReference type="Pfam" id="PF01557">
    <property type="entry name" value="FAA_hydrolase"/>
    <property type="match status" value="1"/>
</dbReference>
<dbReference type="Pfam" id="PF07975">
    <property type="entry name" value="C1_4"/>
    <property type="match status" value="1"/>
</dbReference>
<keyword evidence="3" id="KW-0862">Zinc</keyword>
<feature type="domain" description="C2H2-type" evidence="5">
    <location>
        <begin position="418"/>
        <end position="438"/>
    </location>
</feature>
<proteinExistence type="inferred from homology"/>
<feature type="region of interest" description="Disordered" evidence="4">
    <location>
        <begin position="1"/>
        <end position="80"/>
    </location>
</feature>
<dbReference type="Gene3D" id="3.90.850.10">
    <property type="entry name" value="Fumarylacetoacetase-like, C-terminal domain"/>
    <property type="match status" value="1"/>
</dbReference>
<keyword evidence="7" id="KW-1185">Reference proteome</keyword>
<evidence type="ECO:0000256" key="3">
    <source>
        <dbReference type="ARBA" id="ARBA00022833"/>
    </source>
</evidence>
<gene>
    <name evidence="6" type="ORF">CC84DRAFT_1140075</name>
</gene>
<dbReference type="Gene3D" id="3.40.50.410">
    <property type="entry name" value="von Willebrand factor, type A domain"/>
    <property type="match status" value="2"/>
</dbReference>
<dbReference type="SUPFAM" id="SSF57889">
    <property type="entry name" value="Cysteine-rich domain"/>
    <property type="match status" value="1"/>
</dbReference>
<dbReference type="PANTHER" id="PTHR11820:SF7">
    <property type="entry name" value="ACYLPYRUVASE FAHD1, MITOCHONDRIAL"/>
    <property type="match status" value="1"/>
</dbReference>
<dbReference type="GO" id="GO:0000439">
    <property type="term" value="C:transcription factor TFIIH core complex"/>
    <property type="evidence" value="ECO:0007669"/>
    <property type="project" value="InterPro"/>
</dbReference>
<dbReference type="InterPro" id="IPR004595">
    <property type="entry name" value="TFIIH_C1-like_dom"/>
</dbReference>
<feature type="compositionally biased region" description="Acidic residues" evidence="4">
    <location>
        <begin position="60"/>
        <end position="76"/>
    </location>
</feature>
<dbReference type="STRING" id="1460663.A0A177CW84"/>
<keyword evidence="2" id="KW-0479">Metal-binding</keyword>
<evidence type="ECO:0000256" key="4">
    <source>
        <dbReference type="SAM" id="MobiDB-lite"/>
    </source>
</evidence>
<dbReference type="NCBIfam" id="TIGR00622">
    <property type="entry name" value="ssl1"/>
    <property type="match status" value="1"/>
</dbReference>
<evidence type="ECO:0000256" key="2">
    <source>
        <dbReference type="ARBA" id="ARBA00022723"/>
    </source>
</evidence>
<dbReference type="SMART" id="SM01047">
    <property type="entry name" value="C1_4"/>
    <property type="match status" value="1"/>
</dbReference>
<dbReference type="InterPro" id="IPR011234">
    <property type="entry name" value="Fumarylacetoacetase-like_C"/>
</dbReference>
<feature type="compositionally biased region" description="Basic and acidic residues" evidence="4">
    <location>
        <begin position="43"/>
        <end position="59"/>
    </location>
</feature>
<dbReference type="FunFam" id="3.90.850.10:FF:000002">
    <property type="entry name" value="2-hydroxyhepta-2,4-diene-1,7-dioate isomerase"/>
    <property type="match status" value="1"/>
</dbReference>
<evidence type="ECO:0000259" key="5">
    <source>
        <dbReference type="PROSITE" id="PS00028"/>
    </source>
</evidence>
<dbReference type="Pfam" id="PF04056">
    <property type="entry name" value="Ssl1"/>
    <property type="match status" value="2"/>
</dbReference>
<dbReference type="SUPFAM" id="SSF56529">
    <property type="entry name" value="FAH"/>
    <property type="match status" value="1"/>
</dbReference>
<dbReference type="InterPro" id="IPR046349">
    <property type="entry name" value="C1-like_sf"/>
</dbReference>
<evidence type="ECO:0000256" key="1">
    <source>
        <dbReference type="ARBA" id="ARBA00010211"/>
    </source>
</evidence>
<accession>A0A177CW84</accession>
<reference evidence="6 7" key="1">
    <citation type="submission" date="2016-05" db="EMBL/GenBank/DDBJ databases">
        <title>Comparative analysis of secretome profiles of manganese(II)-oxidizing ascomycete fungi.</title>
        <authorList>
            <consortium name="DOE Joint Genome Institute"/>
            <person name="Zeiner C.A."/>
            <person name="Purvine S.O."/>
            <person name="Zink E.M."/>
            <person name="Wu S."/>
            <person name="Pasa-Tolic L."/>
            <person name="Chaput D.L."/>
            <person name="Haridas S."/>
            <person name="Grigoriev I.V."/>
            <person name="Santelli C.M."/>
            <person name="Hansel C.M."/>
        </authorList>
    </citation>
    <scope>NUCLEOTIDE SEQUENCE [LARGE SCALE GENOMIC DNA]</scope>
    <source>
        <strain evidence="6 7">AP3s5-JAC2a</strain>
    </source>
</reference>
<dbReference type="InterPro" id="IPR013087">
    <property type="entry name" value="Znf_C2H2_type"/>
</dbReference>
<dbReference type="InterPro" id="IPR013083">
    <property type="entry name" value="Znf_RING/FYVE/PHD"/>
</dbReference>
<dbReference type="PANTHER" id="PTHR11820">
    <property type="entry name" value="ACYLPYRUVASE"/>
    <property type="match status" value="1"/>
</dbReference>
<dbReference type="InParanoid" id="A0A177CW84"/>
<protein>
    <recommendedName>
        <fullName evidence="5">C2H2-type domain-containing protein</fullName>
    </recommendedName>
</protein>
<dbReference type="InterPro" id="IPR012170">
    <property type="entry name" value="TFIIH_SSL1/p44"/>
</dbReference>
<dbReference type="GO" id="GO:0006351">
    <property type="term" value="P:DNA-templated transcription"/>
    <property type="evidence" value="ECO:0007669"/>
    <property type="project" value="InterPro"/>
</dbReference>
<name>A0A177CW84_9PLEO</name>
<dbReference type="GeneID" id="28759757"/>
<dbReference type="EMBL" id="KV441549">
    <property type="protein sequence ID" value="OAG11077.1"/>
    <property type="molecule type" value="Genomic_DNA"/>
</dbReference>
<sequence length="740" mass="81692">MSGSDYSGSEFSGSDDEYVGPRGGGASAAAARKMVNTQLAQTKKSERKAQAWERRKGDSSEEEEYIPQFEEIEDKDVPEASIQHMEEERKRKRLRKDTKPFQRGIIRHVVLVLDLSEAMAEKDMFPTRFHAMIHYAQEYVREFFEQNPISQMSVLGMHDSLCIRPAERTGAGESNAISHPEPWNARSYHRVRLIIVRGPRGHPSDYQSFVIGMGARLKICTEIVNKTNAGDESEYVVATDQEHLRELLFATTTPPVVRATKTAQESAQGALPPENAAALMMMGFPSRVVEESPTMCACHGALTTGGYTCSRCSAKVCSLPITCPSCQLTLLLSTHLARSYHHLFPLRNWAEVTWQRARAKGSKSCLSCLAPFPEVPPGEVEGEQQANGEGVDGQLRSLRLDEEDSDVQKASESSRYECRVCESHFCIDCDTFCHMVLHNCPGCLRAHQRRSYANKRFRRMSLFERLIRFESEDGQIHYGDFGSSELPRDVSGKTAQLLSGSIESGFSKTDRQATIKKLLPPLPSTPIFLCVGLNYKQHAEEGGLPIPTYPTIFMKPPTALSGPGSVIEVHKECQSQLDYEGELTIVIGKTGKNIAAADYAEYVLGYTVGNDVSARNFQLPASVSGGQFGYAKSFDGFAPIGPCIASKEAIGGDPNKIRYWTKVNGEKRQETGTDDMIWSVGQIVEHLSRGTTLQAGTCIMTGTPSGVGVFMEPKGFVKDGDEVEIYVEGIGSLVNTIKFE</sequence>
<dbReference type="InterPro" id="IPR036663">
    <property type="entry name" value="Fumarylacetoacetase_C_sf"/>
</dbReference>
<dbReference type="InterPro" id="IPR007198">
    <property type="entry name" value="Ssl1-like"/>
</dbReference>
<dbReference type="GO" id="GO:0006107">
    <property type="term" value="P:oxaloacetate metabolic process"/>
    <property type="evidence" value="ECO:0007669"/>
    <property type="project" value="UniProtKB-ARBA"/>
</dbReference>
<dbReference type="FunCoup" id="A0A177CW84">
    <property type="interactions" value="1023"/>
</dbReference>
<dbReference type="GO" id="GO:0050163">
    <property type="term" value="F:oxaloacetate tautomerase activity"/>
    <property type="evidence" value="ECO:0007669"/>
    <property type="project" value="UniProtKB-ARBA"/>
</dbReference>
<comment type="similarity">
    <text evidence="1">Belongs to the FAH family.</text>
</comment>
<dbReference type="PROSITE" id="PS00028">
    <property type="entry name" value="ZINC_FINGER_C2H2_1"/>
    <property type="match status" value="1"/>
</dbReference>
<dbReference type="AlphaFoldDB" id="A0A177CW84"/>
<dbReference type="Proteomes" id="UP000077069">
    <property type="component" value="Unassembled WGS sequence"/>
</dbReference>
<feature type="compositionally biased region" description="Polar residues" evidence="4">
    <location>
        <begin position="1"/>
        <end position="12"/>
    </location>
</feature>
<dbReference type="RefSeq" id="XP_018041442.1">
    <property type="nucleotide sequence ID" value="XM_018176271.1"/>
</dbReference>
<dbReference type="GO" id="GO:0018773">
    <property type="term" value="F:acetylpyruvate hydrolase activity"/>
    <property type="evidence" value="ECO:0007669"/>
    <property type="project" value="TreeGrafter"/>
</dbReference>
<dbReference type="Gene3D" id="3.30.40.10">
    <property type="entry name" value="Zinc/RING finger domain, C3HC4 (zinc finger)"/>
    <property type="match status" value="1"/>
</dbReference>
<dbReference type="OrthoDB" id="284275at2759"/>
<dbReference type="InterPro" id="IPR036465">
    <property type="entry name" value="vWFA_dom_sf"/>
</dbReference>
<dbReference type="GO" id="GO:0006289">
    <property type="term" value="P:nucleotide-excision repair"/>
    <property type="evidence" value="ECO:0007669"/>
    <property type="project" value="InterPro"/>
</dbReference>
<evidence type="ECO:0000313" key="7">
    <source>
        <dbReference type="Proteomes" id="UP000077069"/>
    </source>
</evidence>
<dbReference type="GO" id="GO:0008270">
    <property type="term" value="F:zinc ion binding"/>
    <property type="evidence" value="ECO:0007669"/>
    <property type="project" value="InterPro"/>
</dbReference>
<organism evidence="6 7">
    <name type="scientific">Paraphaeosphaeria sporulosa</name>
    <dbReference type="NCBI Taxonomy" id="1460663"/>
    <lineage>
        <taxon>Eukaryota</taxon>
        <taxon>Fungi</taxon>
        <taxon>Dikarya</taxon>
        <taxon>Ascomycota</taxon>
        <taxon>Pezizomycotina</taxon>
        <taxon>Dothideomycetes</taxon>
        <taxon>Pleosporomycetidae</taxon>
        <taxon>Pleosporales</taxon>
        <taxon>Massarineae</taxon>
        <taxon>Didymosphaeriaceae</taxon>
        <taxon>Paraphaeosphaeria</taxon>
    </lineage>
</organism>
<evidence type="ECO:0000313" key="6">
    <source>
        <dbReference type="EMBL" id="OAG11077.1"/>
    </source>
</evidence>